<name>A0A378JUV1_9GAMM</name>
<reference evidence="3 5" key="2">
    <citation type="submission" date="2018-06" db="EMBL/GenBank/DDBJ databases">
        <authorList>
            <consortium name="Pathogen Informatics"/>
            <person name="Doyle S."/>
        </authorList>
    </citation>
    <scope>NUCLEOTIDE SEQUENCE [LARGE SCALE GENOMIC DNA]</scope>
    <source>
        <strain evidence="3 5">NCTC12239</strain>
    </source>
</reference>
<dbReference type="OrthoDB" id="5638924at2"/>
<dbReference type="EMBL" id="UGOG01000001">
    <property type="protein sequence ID" value="STX61787.1"/>
    <property type="molecule type" value="Genomic_DNA"/>
</dbReference>
<dbReference type="Proteomes" id="UP000254040">
    <property type="component" value="Unassembled WGS sequence"/>
</dbReference>
<feature type="signal peptide" evidence="1">
    <location>
        <begin position="1"/>
        <end position="22"/>
    </location>
</feature>
<evidence type="ECO:0000313" key="4">
    <source>
        <dbReference type="Proteomes" id="UP000054985"/>
    </source>
</evidence>
<dbReference type="Proteomes" id="UP000054985">
    <property type="component" value="Unassembled WGS sequence"/>
</dbReference>
<reference evidence="2 4" key="1">
    <citation type="submission" date="2015-11" db="EMBL/GenBank/DDBJ databases">
        <title>Genomic analysis of 38 Legionella species identifies large and diverse effector repertoires.</title>
        <authorList>
            <person name="Burstein D."/>
            <person name="Amaro F."/>
            <person name="Zusman T."/>
            <person name="Lifshitz Z."/>
            <person name="Cohen O."/>
            <person name="Gilbert J.A."/>
            <person name="Pupko T."/>
            <person name="Shuman H.A."/>
            <person name="Segal G."/>
        </authorList>
    </citation>
    <scope>NUCLEOTIDE SEQUENCE [LARGE SCALE GENOMIC DNA]</scope>
    <source>
        <strain evidence="2 4">ATCC 43877</strain>
    </source>
</reference>
<keyword evidence="4" id="KW-1185">Reference proteome</keyword>
<evidence type="ECO:0008006" key="6">
    <source>
        <dbReference type="Google" id="ProtNLM"/>
    </source>
</evidence>
<evidence type="ECO:0000313" key="2">
    <source>
        <dbReference type="EMBL" id="KTD31851.1"/>
    </source>
</evidence>
<sequence length="68" mass="7498">MSKNFLRILLGLILVPFQSVFASQLEDQELCVQQTVQACMAQCEKSNDLACSDACQQNAENQCIEAGE</sequence>
<dbReference type="RefSeq" id="WP_028384286.1">
    <property type="nucleotide sequence ID" value="NZ_CAAAJG010000044.1"/>
</dbReference>
<evidence type="ECO:0000313" key="5">
    <source>
        <dbReference type="Proteomes" id="UP000254040"/>
    </source>
</evidence>
<proteinExistence type="predicted"/>
<organism evidence="3 5">
    <name type="scientific">Legionella moravica</name>
    <dbReference type="NCBI Taxonomy" id="39962"/>
    <lineage>
        <taxon>Bacteria</taxon>
        <taxon>Pseudomonadati</taxon>
        <taxon>Pseudomonadota</taxon>
        <taxon>Gammaproteobacteria</taxon>
        <taxon>Legionellales</taxon>
        <taxon>Legionellaceae</taxon>
        <taxon>Legionella</taxon>
    </lineage>
</organism>
<keyword evidence="1" id="KW-0732">Signal</keyword>
<protein>
    <recommendedName>
        <fullName evidence="6">Cys-rich protein</fullName>
    </recommendedName>
</protein>
<evidence type="ECO:0000313" key="3">
    <source>
        <dbReference type="EMBL" id="STX61787.1"/>
    </source>
</evidence>
<accession>A0A378JUV1</accession>
<evidence type="ECO:0000256" key="1">
    <source>
        <dbReference type="SAM" id="SignalP"/>
    </source>
</evidence>
<feature type="chain" id="PRO_5016936919" description="Cys-rich protein" evidence="1">
    <location>
        <begin position="23"/>
        <end position="68"/>
    </location>
</feature>
<dbReference type="AlphaFoldDB" id="A0A378JUV1"/>
<gene>
    <name evidence="2" type="ORF">Lmor_2473</name>
    <name evidence="3" type="ORF">NCTC12239_00705</name>
</gene>
<dbReference type="EMBL" id="LNYN01000034">
    <property type="protein sequence ID" value="KTD31851.1"/>
    <property type="molecule type" value="Genomic_DNA"/>
</dbReference>